<dbReference type="PANTHER" id="PTHR31845">
    <property type="entry name" value="FINGER DOMAIN PROTEIN, PUTATIVE-RELATED"/>
    <property type="match status" value="1"/>
</dbReference>
<proteinExistence type="predicted"/>
<evidence type="ECO:0000256" key="1">
    <source>
        <dbReference type="ARBA" id="ARBA00004123"/>
    </source>
</evidence>
<evidence type="ECO:0000256" key="5">
    <source>
        <dbReference type="ARBA" id="ARBA00023242"/>
    </source>
</evidence>
<evidence type="ECO:0000256" key="4">
    <source>
        <dbReference type="ARBA" id="ARBA00023163"/>
    </source>
</evidence>
<keyword evidence="2" id="KW-0805">Transcription regulation</keyword>
<comment type="caution">
    <text evidence="6">The sequence shown here is derived from an EMBL/GenBank/DDBJ whole genome shotgun (WGS) entry which is preliminary data.</text>
</comment>
<evidence type="ECO:0000313" key="7">
    <source>
        <dbReference type="Proteomes" id="UP001203852"/>
    </source>
</evidence>
<keyword evidence="4" id="KW-0804">Transcription</keyword>
<evidence type="ECO:0000256" key="3">
    <source>
        <dbReference type="ARBA" id="ARBA00023125"/>
    </source>
</evidence>
<dbReference type="GO" id="GO:0005634">
    <property type="term" value="C:nucleus"/>
    <property type="evidence" value="ECO:0007669"/>
    <property type="project" value="UniProtKB-SubCell"/>
</dbReference>
<evidence type="ECO:0008006" key="8">
    <source>
        <dbReference type="Google" id="ProtNLM"/>
    </source>
</evidence>
<dbReference type="GO" id="GO:0000976">
    <property type="term" value="F:transcription cis-regulatory region binding"/>
    <property type="evidence" value="ECO:0007669"/>
    <property type="project" value="TreeGrafter"/>
</dbReference>
<dbReference type="PANTHER" id="PTHR31845:SF17">
    <property type="entry name" value="ZN(II)2CYS6 TRANSCRIPTION FACTOR (EUROFUNG)"/>
    <property type="match status" value="1"/>
</dbReference>
<dbReference type="GO" id="GO:0000981">
    <property type="term" value="F:DNA-binding transcription factor activity, RNA polymerase II-specific"/>
    <property type="evidence" value="ECO:0007669"/>
    <property type="project" value="TreeGrafter"/>
</dbReference>
<evidence type="ECO:0000256" key="2">
    <source>
        <dbReference type="ARBA" id="ARBA00023015"/>
    </source>
</evidence>
<keyword evidence="5" id="KW-0539">Nucleus</keyword>
<keyword evidence="7" id="KW-1185">Reference proteome</keyword>
<keyword evidence="3" id="KW-0238">DNA-binding</keyword>
<organism evidence="6 7">
    <name type="scientific">Exophiala viscosa</name>
    <dbReference type="NCBI Taxonomy" id="2486360"/>
    <lineage>
        <taxon>Eukaryota</taxon>
        <taxon>Fungi</taxon>
        <taxon>Dikarya</taxon>
        <taxon>Ascomycota</taxon>
        <taxon>Pezizomycotina</taxon>
        <taxon>Eurotiomycetes</taxon>
        <taxon>Chaetothyriomycetidae</taxon>
        <taxon>Chaetothyriales</taxon>
        <taxon>Herpotrichiellaceae</taxon>
        <taxon>Exophiala</taxon>
    </lineage>
</organism>
<dbReference type="InterPro" id="IPR051089">
    <property type="entry name" value="prtT"/>
</dbReference>
<dbReference type="AlphaFoldDB" id="A0AAN6DR23"/>
<name>A0AAN6DR23_9EURO</name>
<dbReference type="EMBL" id="MU404356">
    <property type="protein sequence ID" value="KAI1611295.1"/>
    <property type="molecule type" value="Genomic_DNA"/>
</dbReference>
<gene>
    <name evidence="6" type="ORF">EDD36DRAFT_420253</name>
</gene>
<comment type="subcellular location">
    <subcellularLocation>
        <location evidence="1">Nucleus</location>
    </subcellularLocation>
</comment>
<evidence type="ECO:0000313" key="6">
    <source>
        <dbReference type="EMBL" id="KAI1611295.1"/>
    </source>
</evidence>
<sequence>MPANSKEAICRHVVYQKSIFQRIEKLGRLLQHQQKTATAPLAPDFVTNMDCTARYPLSSEIDACVSRSMPTPESLRASSPEELCRGPLMPQFPDARELTELYDFFVENLLRWVPILRTEDIPSYEDMARNGECLLSNSMAYVAAGFVPGCRTVRARLAPAILSGLKQCVEESNEKSRWIAFQVIAVLYNWTMPTFHLTFSNREVSDWPLATDVLRAMWDRLASASTAQEASRDVARLLEHRSRDCDVRKHPRVREYLCRLWMYTIIHYRTWLANPLHVFKADPDIYTSKYIFRDYLTDQVIGPIIAQVELCLICERLSHVGSEFRSPQSCPTSNIADFSPHQPSTMLKKLADDLDTWYQEWSPGWTKRGSYEPLDAFYRFTRFCISGQATELCQSWSTSGIAPGTESSLIDPSIEAVVDLCSVLVELNPLSSYSLCFIPEDVFALALYGCEYVLGAQSKFRNLDTRHELSLRAMAELMIDVGPYGKEWTASQGYALLRRLDMRLSNHHGN</sequence>
<protein>
    <recommendedName>
        <fullName evidence="8">Transcription factor domain-containing protein</fullName>
    </recommendedName>
</protein>
<reference evidence="6" key="1">
    <citation type="journal article" date="2022" name="bioRxiv">
        <title>Deciphering the potential niche of two novel black yeast fungi from a biological soil crust based on their genomes, phenotypes, and melanin regulation.</title>
        <authorList>
            <consortium name="DOE Joint Genome Institute"/>
            <person name="Carr E.C."/>
            <person name="Barton Q."/>
            <person name="Grambo S."/>
            <person name="Sullivan M."/>
            <person name="Renfro C.M."/>
            <person name="Kuo A."/>
            <person name="Pangilinan J."/>
            <person name="Lipzen A."/>
            <person name="Keymanesh K."/>
            <person name="Savage E."/>
            <person name="Barry K."/>
            <person name="Grigoriev I.V."/>
            <person name="Riekhof W.R."/>
            <person name="Harris S.S."/>
        </authorList>
    </citation>
    <scope>NUCLEOTIDE SEQUENCE</scope>
    <source>
        <strain evidence="6">JF 03-4F</strain>
    </source>
</reference>
<accession>A0AAN6DR23</accession>
<dbReference type="Proteomes" id="UP001203852">
    <property type="component" value="Unassembled WGS sequence"/>
</dbReference>